<name>A0AA49JFR4_9BACT</name>
<evidence type="ECO:0000313" key="2">
    <source>
        <dbReference type="EMBL" id="WKN35889.1"/>
    </source>
</evidence>
<dbReference type="InterPro" id="IPR048910">
    <property type="entry name" value="Bflower_2"/>
</dbReference>
<keyword evidence="1" id="KW-1133">Transmembrane helix</keyword>
<dbReference type="EMBL" id="CP120682">
    <property type="protein sequence ID" value="WKN35889.1"/>
    <property type="molecule type" value="Genomic_DNA"/>
</dbReference>
<evidence type="ECO:0000256" key="1">
    <source>
        <dbReference type="SAM" id="Phobius"/>
    </source>
</evidence>
<keyword evidence="1" id="KW-0472">Membrane</keyword>
<gene>
    <name evidence="2" type="ORF">K4G66_26340</name>
</gene>
<reference evidence="2" key="1">
    <citation type="journal article" date="2023" name="Comput. Struct. Biotechnol. J.">
        <title>Discovery of a novel marine Bacteroidetes with a rich repertoire of carbohydrate-active enzymes.</title>
        <authorList>
            <person name="Chen B."/>
            <person name="Liu G."/>
            <person name="Chen Q."/>
            <person name="Wang H."/>
            <person name="Liu L."/>
            <person name="Tang K."/>
        </authorList>
    </citation>
    <scope>NUCLEOTIDE SEQUENCE</scope>
    <source>
        <strain evidence="2">TK19036</strain>
    </source>
</reference>
<reference evidence="2" key="2">
    <citation type="journal article" date="2024" name="Antonie Van Leeuwenhoek">
        <title>Roseihalotalea indica gen. nov., sp. nov., a halophilic Bacteroidetes from mesopelagic Southwest Indian Ocean with higher carbohydrate metabolic potential.</title>
        <authorList>
            <person name="Chen B."/>
            <person name="Zhang M."/>
            <person name="Lin D."/>
            <person name="Ye J."/>
            <person name="Tang K."/>
        </authorList>
    </citation>
    <scope>NUCLEOTIDE SEQUENCE</scope>
    <source>
        <strain evidence="2">TK19036</strain>
    </source>
</reference>
<keyword evidence="1" id="KW-0812">Transmembrane</keyword>
<proteinExistence type="predicted"/>
<dbReference type="Pfam" id="PF21785">
    <property type="entry name" value="Bflower_2"/>
    <property type="match status" value="1"/>
</dbReference>
<feature type="transmembrane region" description="Helical" evidence="1">
    <location>
        <begin position="12"/>
        <end position="31"/>
    </location>
</feature>
<accession>A0AA49JFR4</accession>
<organism evidence="2">
    <name type="scientific">Roseihalotalea indica</name>
    <dbReference type="NCBI Taxonomy" id="2867963"/>
    <lineage>
        <taxon>Bacteria</taxon>
        <taxon>Pseudomonadati</taxon>
        <taxon>Bacteroidota</taxon>
        <taxon>Cytophagia</taxon>
        <taxon>Cytophagales</taxon>
        <taxon>Catalimonadaceae</taxon>
        <taxon>Roseihalotalea</taxon>
    </lineage>
</organism>
<sequence>MQKQIRCIVKTNVIFSVAFMIGMLLVAQGLFAQASNKNQRQLHINAKGEVLDDGGTKLGHISKEDMVFDKEGKKLGFIRGGKVYDAEGNSLGKAKKGGQYYNNDGVLILKTKQLGDKCEILDPEGHKLGTVHKNYKLHACAAHCFFKEKAMNKEEDK</sequence>
<protein>
    <submittedName>
        <fullName evidence="2">Uncharacterized protein</fullName>
    </submittedName>
</protein>
<dbReference type="AlphaFoldDB" id="A0AA49JFR4"/>